<keyword evidence="1" id="KW-0472">Membrane</keyword>
<feature type="transmembrane region" description="Helical" evidence="1">
    <location>
        <begin position="101"/>
        <end position="122"/>
    </location>
</feature>
<dbReference type="GO" id="GO:0004190">
    <property type="term" value="F:aspartic-type endopeptidase activity"/>
    <property type="evidence" value="ECO:0007669"/>
    <property type="project" value="UniProtKB-EC"/>
</dbReference>
<evidence type="ECO:0000313" key="4">
    <source>
        <dbReference type="Proteomes" id="UP001404104"/>
    </source>
</evidence>
<gene>
    <name evidence="3" type="ORF">ABC969_05295</name>
</gene>
<keyword evidence="3" id="KW-0378">Hydrolase</keyword>
<evidence type="ECO:0000256" key="1">
    <source>
        <dbReference type="SAM" id="Phobius"/>
    </source>
</evidence>
<dbReference type="EC" id="3.4.23.43" evidence="3"/>
<keyword evidence="1" id="KW-0812">Transmembrane</keyword>
<dbReference type="Proteomes" id="UP001404104">
    <property type="component" value="Unassembled WGS sequence"/>
</dbReference>
<dbReference type="Pfam" id="PF01478">
    <property type="entry name" value="Peptidase_A24"/>
    <property type="match status" value="1"/>
</dbReference>
<sequence length="159" mass="17231">MVWGNPTFVLLAVLVVLLLSAAVEDARSRQIANGKNAAIALLAPLWWWAQGLQLWPDIALQIAVALIVFALFCFAFARGWMGGGDVKMIGAVALWCVDWGALAWLLILMSLIGGVLTLVLVIDQWRRRSTAPIEVPYGVAIAVAAAATLSEPILNQFHR</sequence>
<feature type="transmembrane region" description="Helical" evidence="1">
    <location>
        <begin position="62"/>
        <end position="81"/>
    </location>
</feature>
<keyword evidence="4" id="KW-1185">Reference proteome</keyword>
<dbReference type="EMBL" id="JBDIMF010000001">
    <property type="protein sequence ID" value="MEN2785834.1"/>
    <property type="molecule type" value="Genomic_DNA"/>
</dbReference>
<dbReference type="InterPro" id="IPR000045">
    <property type="entry name" value="Prepilin_IV_endopep_pep"/>
</dbReference>
<reference evidence="3 4" key="1">
    <citation type="submission" date="2024-05" db="EMBL/GenBank/DDBJ databases">
        <authorList>
            <person name="Liu Q."/>
            <person name="Xin Y.-H."/>
        </authorList>
    </citation>
    <scope>NUCLEOTIDE SEQUENCE [LARGE SCALE GENOMIC DNA]</scope>
    <source>
        <strain evidence="3 4">CGMCC 1.15349</strain>
    </source>
</reference>
<name>A0ABU9XPT4_9SPHN</name>
<keyword evidence="1" id="KW-1133">Transmembrane helix</keyword>
<comment type="caution">
    <text evidence="3">The sequence shown here is derived from an EMBL/GenBank/DDBJ whole genome shotgun (WGS) entry which is preliminary data.</text>
</comment>
<feature type="domain" description="Prepilin type IV endopeptidase peptidase" evidence="2">
    <location>
        <begin position="13"/>
        <end position="118"/>
    </location>
</feature>
<protein>
    <submittedName>
        <fullName evidence="3">Prepilin peptidase</fullName>
        <ecNumber evidence="3">3.4.23.43</ecNumber>
    </submittedName>
</protein>
<proteinExistence type="predicted"/>
<evidence type="ECO:0000259" key="2">
    <source>
        <dbReference type="Pfam" id="PF01478"/>
    </source>
</evidence>
<accession>A0ABU9XPT4</accession>
<organism evidence="3 4">
    <name type="scientific">Sphingomonas qilianensis</name>
    <dbReference type="NCBI Taxonomy" id="1736690"/>
    <lineage>
        <taxon>Bacteria</taxon>
        <taxon>Pseudomonadati</taxon>
        <taxon>Pseudomonadota</taxon>
        <taxon>Alphaproteobacteria</taxon>
        <taxon>Sphingomonadales</taxon>
        <taxon>Sphingomonadaceae</taxon>
        <taxon>Sphingomonas</taxon>
    </lineage>
</organism>
<dbReference type="RefSeq" id="WP_345863470.1">
    <property type="nucleotide sequence ID" value="NZ_JBDIMF010000001.1"/>
</dbReference>
<evidence type="ECO:0000313" key="3">
    <source>
        <dbReference type="EMBL" id="MEN2785834.1"/>
    </source>
</evidence>
<dbReference type="Gene3D" id="1.20.120.1220">
    <property type="match status" value="1"/>
</dbReference>